<sequence length="1638" mass="180466">MSGYLWKYFLEDDVDHFRQVLENGTHNARTVTQKGLVGWQGGSLGAMMNSPASFGTSPLMSGKGRKGVGFSGVPLTRSDINSRDAIGLTILHHTASSISKHATGFAQALLEHPMTDLYIQDMENGWTALHRAFYFGNIAIARLILNRDTRDILGCGTGGTNQHARGLVKIKDKEGYGPLDLFSMTIKDRPLRLAESHSHNSESDNDDGIAHGDSGDKDDSTSRRRLIRPLVNLEGDEAFTFGSNKNVTLGFGDEDDRQFPERIVLRRPDHLVQRLYREYCESQVQKWASMNLQLNEPESLQPKPITALPTVIRNTPITIQDVQMSKLHTAVLTTDLESNLYMCGHGPGGRLGIGNETTRYQFACIDGGALAHKKVAAIALGQNHSLAVSDEGEIFSWGSNGFGQLGYTLPRSNMKDEEPIQTLPRQIFGPLKRDAVVGIAASRIHSVVHTTTSLYTFGKNEGQLGIVDSDARSLDIQVTPRKIAASLFSSPIASVSAIDGATVCLLENHEVWVFANYGYAKMVFPLDGFTNYFLKTSFLTTKYDVTPNKVCKITCGGDTICALSSSGEVFTVAVSKRSELTQDASTSTTNPSKIRGALSQPYRIWSAKKRHMVARDVAVDQDGSIILTTEAGSVWKRTKRATIKDASAAGIGEYKPKDYKFSRISGLTRVTAVRASAFGAYAAVRKDCDITRNQIGVDEPTLWKDVASLLPFRSLASYEEKSDDEEPLPRFWQKPSQAEVLRKRVLMSKDIEAEVSSIVAQHLREDDFDYDLNIGTTISDVRIPVHQFMFSGRSRVLRQGLESINRGGDFSITDVLTIDQGGDGRPSLIFQGLDFLSVFDLVLYVYTDSVIDFWNVTRQYPKMAFRFRQLRTELMKVASRLELKQLELAVRQMNSPRRSMHMDMELAIRNPSFFDDGDVVVELANGEFQLHSALICQRCPFFQGLFKGRAGGKWLAGRRSLLEEPSDAISVDLKHVELHIFKVVVRHMYCDAGEELFDDVVSEDLNDFLALDELLDHIMDVMSVANELMLDRLSQICQMMVGRYVTARNVCQLLNAISPSSVAKFKDAGLEYLCLSLEAVLQNGSLDELDEDLFVELDQVVRDNQLAYLPFARSGRAEALLLNKYPELAERIDRARRAKIDSIVLSNKFSEADGATSTSFRAQSLEELSASPLRQRTRRKPSKEYKLDPASPSLTPALRGKNSMADLIFEMSEDEGDPPERRSGSQTLGGSILLDRLDGDIPAVGSHNDSWSEVRKKRRSSSHGVGIDDGSPYQSPVPRTPSSAQNVKIPGQPWSTAPLVQAKLELKDIMVQTLSDRPSNLSIGFYKEAKIDERPVGSFITKMSQRERKKLQQAQQLKLPSPPPVLEKSQPTPPTVSPWHADRKSPIGGSPALTSTPQSSRPSGTPQLTMRQTVANSGPASKQNTPTSQQTRNVSNPNMPSLPRPTTSPASNVSSSNPIPAPRSIRHTPIPDAAYSPASPSQRLSIQAILYQQQAEKDVIREAAAKRSLQEIQQEQEFQEWWDQESKRVIQEEESRKRAEEREKSGHGRGHGCRGGRRGRRGRGNKGEGESGDSTPVSTEAWAAASPGTGRQDGAKKGGKSKGKGPRWSGRGSGRGGRAQGSARDGAAATPSPQGAVA</sequence>
<dbReference type="InterPro" id="IPR009091">
    <property type="entry name" value="RCC1/BLIP-II"/>
</dbReference>
<organism evidence="5 6">
    <name type="scientific">Lepidopterella palustris CBS 459.81</name>
    <dbReference type="NCBI Taxonomy" id="1314670"/>
    <lineage>
        <taxon>Eukaryota</taxon>
        <taxon>Fungi</taxon>
        <taxon>Dikarya</taxon>
        <taxon>Ascomycota</taxon>
        <taxon>Pezizomycotina</taxon>
        <taxon>Dothideomycetes</taxon>
        <taxon>Pleosporomycetidae</taxon>
        <taxon>Mytilinidiales</taxon>
        <taxon>Argynnaceae</taxon>
        <taxon>Lepidopterella</taxon>
    </lineage>
</organism>
<evidence type="ECO:0000256" key="2">
    <source>
        <dbReference type="PROSITE-ProRule" id="PRU00235"/>
    </source>
</evidence>
<feature type="repeat" description="RCC1" evidence="2">
    <location>
        <begin position="338"/>
        <end position="391"/>
    </location>
</feature>
<feature type="region of interest" description="Disordered" evidence="3">
    <location>
        <begin position="1168"/>
        <end position="1199"/>
    </location>
</feature>
<dbReference type="CDD" id="cd18186">
    <property type="entry name" value="BTB_POZ_ZBTB_KLHL-like"/>
    <property type="match status" value="1"/>
</dbReference>
<feature type="compositionally biased region" description="Pro residues" evidence="3">
    <location>
        <begin position="1360"/>
        <end position="1376"/>
    </location>
</feature>
<keyword evidence="6" id="KW-1185">Reference proteome</keyword>
<dbReference type="InterPro" id="IPR036770">
    <property type="entry name" value="Ankyrin_rpt-contain_sf"/>
</dbReference>
<feature type="region of interest" description="Disordered" evidence="3">
    <location>
        <begin position="1344"/>
        <end position="1482"/>
    </location>
</feature>
<accession>A0A8E2DZ52</accession>
<dbReference type="InterPro" id="IPR000210">
    <property type="entry name" value="BTB/POZ_dom"/>
</dbReference>
<dbReference type="PANTHER" id="PTHR22872:SF2">
    <property type="entry name" value="INHIBITOR OF BRUTON TYROSINE KINASE"/>
    <property type="match status" value="1"/>
</dbReference>
<dbReference type="OrthoDB" id="1893551at2759"/>
<dbReference type="SUPFAM" id="SSF54695">
    <property type="entry name" value="POZ domain"/>
    <property type="match status" value="1"/>
</dbReference>
<dbReference type="Gene3D" id="2.130.10.30">
    <property type="entry name" value="Regulator of chromosome condensation 1/beta-lactamase-inhibitor protein II"/>
    <property type="match status" value="1"/>
</dbReference>
<feature type="region of interest" description="Disordered" evidence="3">
    <location>
        <begin position="1528"/>
        <end position="1638"/>
    </location>
</feature>
<feature type="repeat" description="RCC1" evidence="2">
    <location>
        <begin position="392"/>
        <end position="452"/>
    </location>
</feature>
<dbReference type="SUPFAM" id="SSF48403">
    <property type="entry name" value="Ankyrin repeat"/>
    <property type="match status" value="1"/>
</dbReference>
<dbReference type="EMBL" id="KV745509">
    <property type="protein sequence ID" value="OCK74304.1"/>
    <property type="molecule type" value="Genomic_DNA"/>
</dbReference>
<keyword evidence="1" id="KW-0677">Repeat</keyword>
<feature type="domain" description="BTB" evidence="4">
    <location>
        <begin position="917"/>
        <end position="989"/>
    </location>
</feature>
<dbReference type="Gene3D" id="3.30.710.10">
    <property type="entry name" value="Potassium Channel Kv1.1, Chain A"/>
    <property type="match status" value="1"/>
</dbReference>
<feature type="compositionally biased region" description="Low complexity" evidence="3">
    <location>
        <begin position="1620"/>
        <end position="1629"/>
    </location>
</feature>
<dbReference type="Gene3D" id="1.25.40.20">
    <property type="entry name" value="Ankyrin repeat-containing domain"/>
    <property type="match status" value="1"/>
</dbReference>
<feature type="compositionally biased region" description="Basic and acidic residues" evidence="3">
    <location>
        <begin position="1528"/>
        <end position="1546"/>
    </location>
</feature>
<evidence type="ECO:0000259" key="4">
    <source>
        <dbReference type="PROSITE" id="PS50097"/>
    </source>
</evidence>
<evidence type="ECO:0000256" key="1">
    <source>
        <dbReference type="ARBA" id="ARBA00022737"/>
    </source>
</evidence>
<protein>
    <recommendedName>
        <fullName evidence="4">BTB domain-containing protein</fullName>
    </recommendedName>
</protein>
<name>A0A8E2DZ52_9PEZI</name>
<evidence type="ECO:0000256" key="3">
    <source>
        <dbReference type="SAM" id="MobiDB-lite"/>
    </source>
</evidence>
<dbReference type="Proteomes" id="UP000250266">
    <property type="component" value="Unassembled WGS sequence"/>
</dbReference>
<evidence type="ECO:0000313" key="6">
    <source>
        <dbReference type="Proteomes" id="UP000250266"/>
    </source>
</evidence>
<proteinExistence type="predicted"/>
<dbReference type="SUPFAM" id="SSF50985">
    <property type="entry name" value="RCC1/BLIP-II"/>
    <property type="match status" value="1"/>
</dbReference>
<feature type="region of interest" description="Disordered" evidence="3">
    <location>
        <begin position="1244"/>
        <end position="1293"/>
    </location>
</feature>
<feature type="region of interest" description="Disordered" evidence="3">
    <location>
        <begin position="193"/>
        <end position="223"/>
    </location>
</feature>
<feature type="compositionally biased region" description="Polar residues" evidence="3">
    <location>
        <begin position="1392"/>
        <end position="1458"/>
    </location>
</feature>
<dbReference type="InterPro" id="IPR051625">
    <property type="entry name" value="Signaling_Regulatory_Domain"/>
</dbReference>
<feature type="compositionally biased region" description="Basic and acidic residues" evidence="3">
    <location>
        <begin position="193"/>
        <end position="222"/>
    </location>
</feature>
<dbReference type="PANTHER" id="PTHR22872">
    <property type="entry name" value="BTK-BINDING PROTEIN-RELATED"/>
    <property type="match status" value="1"/>
</dbReference>
<dbReference type="Pfam" id="PF12796">
    <property type="entry name" value="Ank_2"/>
    <property type="match status" value="1"/>
</dbReference>
<feature type="compositionally biased region" description="Basic residues" evidence="3">
    <location>
        <begin position="1547"/>
        <end position="1564"/>
    </location>
</feature>
<dbReference type="PROSITE" id="PS50012">
    <property type="entry name" value="RCC1_3"/>
    <property type="match status" value="2"/>
</dbReference>
<dbReference type="SMART" id="SM00225">
    <property type="entry name" value="BTB"/>
    <property type="match status" value="1"/>
</dbReference>
<dbReference type="InterPro" id="IPR000408">
    <property type="entry name" value="Reg_chr_condens"/>
</dbReference>
<dbReference type="InterPro" id="IPR011333">
    <property type="entry name" value="SKP1/BTB/POZ_sf"/>
</dbReference>
<reference evidence="5 6" key="1">
    <citation type="journal article" date="2016" name="Nat. Commun.">
        <title>Ectomycorrhizal ecology is imprinted in the genome of the dominant symbiotic fungus Cenococcum geophilum.</title>
        <authorList>
            <consortium name="DOE Joint Genome Institute"/>
            <person name="Peter M."/>
            <person name="Kohler A."/>
            <person name="Ohm R.A."/>
            <person name="Kuo A."/>
            <person name="Krutzmann J."/>
            <person name="Morin E."/>
            <person name="Arend M."/>
            <person name="Barry K.W."/>
            <person name="Binder M."/>
            <person name="Choi C."/>
            <person name="Clum A."/>
            <person name="Copeland A."/>
            <person name="Grisel N."/>
            <person name="Haridas S."/>
            <person name="Kipfer T."/>
            <person name="LaButti K."/>
            <person name="Lindquist E."/>
            <person name="Lipzen A."/>
            <person name="Maire R."/>
            <person name="Meier B."/>
            <person name="Mihaltcheva S."/>
            <person name="Molinier V."/>
            <person name="Murat C."/>
            <person name="Poggeler S."/>
            <person name="Quandt C.A."/>
            <person name="Sperisen C."/>
            <person name="Tritt A."/>
            <person name="Tisserant E."/>
            <person name="Crous P.W."/>
            <person name="Henrissat B."/>
            <person name="Nehls U."/>
            <person name="Egli S."/>
            <person name="Spatafora J.W."/>
            <person name="Grigoriev I.V."/>
            <person name="Martin F.M."/>
        </authorList>
    </citation>
    <scope>NUCLEOTIDE SEQUENCE [LARGE SCALE GENOMIC DNA]</scope>
    <source>
        <strain evidence="5 6">CBS 459.81</strain>
    </source>
</reference>
<dbReference type="PROSITE" id="PS50097">
    <property type="entry name" value="BTB"/>
    <property type="match status" value="1"/>
</dbReference>
<dbReference type="Pfam" id="PF13540">
    <property type="entry name" value="RCC1_2"/>
    <property type="match status" value="1"/>
</dbReference>
<evidence type="ECO:0000313" key="5">
    <source>
        <dbReference type="EMBL" id="OCK74304.1"/>
    </source>
</evidence>
<dbReference type="InterPro" id="IPR002110">
    <property type="entry name" value="Ankyrin_rpt"/>
</dbReference>
<gene>
    <name evidence="5" type="ORF">K432DRAFT_409973</name>
</gene>